<evidence type="ECO:0000256" key="9">
    <source>
        <dbReference type="ARBA" id="ARBA00022781"/>
    </source>
</evidence>
<evidence type="ECO:0000256" key="3">
    <source>
        <dbReference type="ARBA" id="ARBA00022448"/>
    </source>
</evidence>
<keyword evidence="9" id="KW-0375">Hydrogen ion transport</keyword>
<feature type="transmembrane region" description="Helical" evidence="13">
    <location>
        <begin position="191"/>
        <end position="212"/>
    </location>
</feature>
<dbReference type="InterPro" id="IPR000540">
    <property type="entry name" value="Flag_MotA_CS"/>
</dbReference>
<dbReference type="GO" id="GO:0005886">
    <property type="term" value="C:plasma membrane"/>
    <property type="evidence" value="ECO:0007669"/>
    <property type="project" value="UniProtKB-SubCell"/>
</dbReference>
<evidence type="ECO:0000256" key="10">
    <source>
        <dbReference type="ARBA" id="ARBA00022989"/>
    </source>
</evidence>
<evidence type="ECO:0000256" key="5">
    <source>
        <dbReference type="ARBA" id="ARBA00022500"/>
    </source>
</evidence>
<evidence type="ECO:0000256" key="2">
    <source>
        <dbReference type="ARBA" id="ARBA00008038"/>
    </source>
</evidence>
<keyword evidence="10 13" id="KW-1133">Transmembrane helix</keyword>
<accession>A0A316C1R5</accession>
<dbReference type="Proteomes" id="UP000245396">
    <property type="component" value="Unassembled WGS sequence"/>
</dbReference>
<feature type="domain" description="MotA/TolQ/ExbB proton channel" evidence="14">
    <location>
        <begin position="162"/>
        <end position="256"/>
    </location>
</feature>
<evidence type="ECO:0000259" key="15">
    <source>
        <dbReference type="Pfam" id="PF20560"/>
    </source>
</evidence>
<comment type="similarity">
    <text evidence="2">Belongs to the MotA family.</text>
</comment>
<dbReference type="PANTHER" id="PTHR30433:SF4">
    <property type="entry name" value="MOTILITY PROTEIN A"/>
    <property type="match status" value="1"/>
</dbReference>
<dbReference type="GO" id="GO:0006935">
    <property type="term" value="P:chemotaxis"/>
    <property type="evidence" value="ECO:0007669"/>
    <property type="project" value="UniProtKB-KW"/>
</dbReference>
<evidence type="ECO:0000256" key="4">
    <source>
        <dbReference type="ARBA" id="ARBA00022475"/>
    </source>
</evidence>
<evidence type="ECO:0000256" key="12">
    <source>
        <dbReference type="ARBA" id="ARBA00023136"/>
    </source>
</evidence>
<dbReference type="GO" id="GO:0071978">
    <property type="term" value="P:bacterial-type flagellum-dependent swarming motility"/>
    <property type="evidence" value="ECO:0007669"/>
    <property type="project" value="InterPro"/>
</dbReference>
<dbReference type="STRING" id="1192868.GCA_000304395_03725"/>
<reference evidence="16 17" key="1">
    <citation type="submission" date="2018-05" db="EMBL/GenBank/DDBJ databases">
        <title>Genomic Encyclopedia of Type Strains, Phase IV (KMG-IV): sequencing the most valuable type-strain genomes for metagenomic binning, comparative biology and taxonomic classification.</title>
        <authorList>
            <person name="Goeker M."/>
        </authorList>
    </citation>
    <scope>NUCLEOTIDE SEQUENCE [LARGE SCALE GENOMIC DNA]</scope>
    <source>
        <strain evidence="16 17">DSM 6986</strain>
    </source>
</reference>
<comment type="caution">
    <text evidence="16">The sequence shown here is derived from an EMBL/GenBank/DDBJ whole genome shotgun (WGS) entry which is preliminary data.</text>
</comment>
<evidence type="ECO:0000256" key="8">
    <source>
        <dbReference type="ARBA" id="ARBA00022779"/>
    </source>
</evidence>
<evidence type="ECO:0000313" key="16">
    <source>
        <dbReference type="EMBL" id="PWJ83672.1"/>
    </source>
</evidence>
<dbReference type="InterPro" id="IPR046786">
    <property type="entry name" value="MotA_N"/>
</dbReference>
<keyword evidence="7 13" id="KW-0812">Transmembrane</keyword>
<dbReference type="InterPro" id="IPR022522">
    <property type="entry name" value="Flagellar_motor_stator_MotA"/>
</dbReference>
<keyword evidence="12 13" id="KW-0472">Membrane</keyword>
<feature type="transmembrane region" description="Helical" evidence="13">
    <location>
        <begin position="26"/>
        <end position="47"/>
    </location>
</feature>
<feature type="transmembrane region" description="Helical" evidence="13">
    <location>
        <begin position="224"/>
        <end position="247"/>
    </location>
</feature>
<dbReference type="InterPro" id="IPR002898">
    <property type="entry name" value="MotA_ExbB_proton_chnl"/>
</dbReference>
<keyword evidence="8" id="KW-0283">Flagellar rotation</keyword>
<dbReference type="EMBL" id="QGGG01000008">
    <property type="protein sequence ID" value="PWJ83672.1"/>
    <property type="molecule type" value="Genomic_DNA"/>
</dbReference>
<feature type="domain" description="Motility protein A N-terminal" evidence="15">
    <location>
        <begin position="31"/>
        <end position="119"/>
    </location>
</feature>
<gene>
    <name evidence="16" type="ORF">C7441_10864</name>
</gene>
<proteinExistence type="inferred from homology"/>
<feature type="transmembrane region" description="Helical" evidence="13">
    <location>
        <begin position="59"/>
        <end position="76"/>
    </location>
</feature>
<dbReference type="NCBIfam" id="TIGR03818">
    <property type="entry name" value="MotA1"/>
    <property type="match status" value="1"/>
</dbReference>
<evidence type="ECO:0000256" key="11">
    <source>
        <dbReference type="ARBA" id="ARBA00023065"/>
    </source>
</evidence>
<keyword evidence="5" id="KW-0145">Chemotaxis</keyword>
<dbReference type="PROSITE" id="PS01307">
    <property type="entry name" value="MOTA"/>
    <property type="match status" value="1"/>
</dbReference>
<keyword evidence="11" id="KW-0406">Ion transport</keyword>
<name>A0A316C1R5_PSESE</name>
<dbReference type="GO" id="GO:1902600">
    <property type="term" value="P:proton transmembrane transport"/>
    <property type="evidence" value="ECO:0007669"/>
    <property type="project" value="UniProtKB-KW"/>
</dbReference>
<evidence type="ECO:0000259" key="14">
    <source>
        <dbReference type="Pfam" id="PF01618"/>
    </source>
</evidence>
<organism evidence="16 17">
    <name type="scientific">Pseudaminobacter salicylatoxidans</name>
    <dbReference type="NCBI Taxonomy" id="93369"/>
    <lineage>
        <taxon>Bacteria</taxon>
        <taxon>Pseudomonadati</taxon>
        <taxon>Pseudomonadota</taxon>
        <taxon>Alphaproteobacteria</taxon>
        <taxon>Hyphomicrobiales</taxon>
        <taxon>Phyllobacteriaceae</taxon>
        <taxon>Pseudaminobacter</taxon>
    </lineage>
</organism>
<keyword evidence="6" id="KW-0997">Cell inner membrane</keyword>
<keyword evidence="3" id="KW-0813">Transport</keyword>
<evidence type="ECO:0000256" key="6">
    <source>
        <dbReference type="ARBA" id="ARBA00022519"/>
    </source>
</evidence>
<dbReference type="PANTHER" id="PTHR30433">
    <property type="entry name" value="CHEMOTAXIS PROTEIN MOTA"/>
    <property type="match status" value="1"/>
</dbReference>
<comment type="subcellular location">
    <subcellularLocation>
        <location evidence="1">Cell inner membrane</location>
        <topology evidence="1">Multi-pass membrane protein</topology>
    </subcellularLocation>
</comment>
<dbReference type="Pfam" id="PF01618">
    <property type="entry name" value="MotA_ExbB"/>
    <property type="match status" value="1"/>
</dbReference>
<protein>
    <submittedName>
        <fullName evidence="16">Chemotaxis protein MotA</fullName>
    </submittedName>
</protein>
<evidence type="ECO:0000256" key="1">
    <source>
        <dbReference type="ARBA" id="ARBA00004429"/>
    </source>
</evidence>
<evidence type="ECO:0000313" key="17">
    <source>
        <dbReference type="Proteomes" id="UP000245396"/>
    </source>
</evidence>
<dbReference type="InterPro" id="IPR047055">
    <property type="entry name" value="MotA-like"/>
</dbReference>
<evidence type="ECO:0000256" key="13">
    <source>
        <dbReference type="SAM" id="Phobius"/>
    </source>
</evidence>
<evidence type="ECO:0000256" key="7">
    <source>
        <dbReference type="ARBA" id="ARBA00022692"/>
    </source>
</evidence>
<sequence length="319" mass="34069">MARIDSSLTQGTVIIASSITRLAEGLTVGIIIGIVVTMGCVLGGFMAMGGHINVLLQPWEAVIIVGAAVGTFLVANPMATVKDTARACGEAFRQAVPKERDYLETLGVLHSLMRELRAKSRSEVEAHIDNPEESAIFQAFPSVLKKPDLTQFICDYCRIIIIGNARPHEIEALMDEEINTIRVDKLKPYHALMAVADGLPALGIVAAVLGVVKAMGALDQSPEILGALIGAALVGTFLGIFLSYAVVGPVATKIKVVREKNHRLYIIVKQTLLAHLNGALPQVAIEFGRKTISSHDRPSIDAVDQSTMNTGFAEAKKAA</sequence>
<keyword evidence="17" id="KW-1185">Reference proteome</keyword>
<dbReference type="AlphaFoldDB" id="A0A316C1R5"/>
<dbReference type="Pfam" id="PF20560">
    <property type="entry name" value="MotA_N"/>
    <property type="match status" value="1"/>
</dbReference>
<keyword evidence="4" id="KW-1003">Cell membrane</keyword>